<dbReference type="AlphaFoldDB" id="A0AAQ3KBY9"/>
<organism evidence="1 2">
    <name type="scientific">Canna indica</name>
    <name type="common">Indian-shot</name>
    <dbReference type="NCBI Taxonomy" id="4628"/>
    <lineage>
        <taxon>Eukaryota</taxon>
        <taxon>Viridiplantae</taxon>
        <taxon>Streptophyta</taxon>
        <taxon>Embryophyta</taxon>
        <taxon>Tracheophyta</taxon>
        <taxon>Spermatophyta</taxon>
        <taxon>Magnoliopsida</taxon>
        <taxon>Liliopsida</taxon>
        <taxon>Zingiberales</taxon>
        <taxon>Cannaceae</taxon>
        <taxon>Canna</taxon>
    </lineage>
</organism>
<reference evidence="1 2" key="1">
    <citation type="submission" date="2023-10" db="EMBL/GenBank/DDBJ databases">
        <title>Chromosome-scale genome assembly provides insights into flower coloration mechanisms of Canna indica.</title>
        <authorList>
            <person name="Li C."/>
        </authorList>
    </citation>
    <scope>NUCLEOTIDE SEQUENCE [LARGE SCALE GENOMIC DNA]</scope>
    <source>
        <tissue evidence="1">Flower</tissue>
    </source>
</reference>
<gene>
    <name evidence="1" type="ORF">Cni_G14590</name>
</gene>
<protein>
    <submittedName>
        <fullName evidence="1">Uncharacterized protein</fullName>
    </submittedName>
</protein>
<keyword evidence="2" id="KW-1185">Reference proteome</keyword>
<sequence length="101" mass="12085">MPKVLNNLDNLVWTKMTYQKKKSHTHKEALKENVFRNPFGKKEYKEKFTLFNGNNGINLQKKNDENLRPNLAYNHKECTLRVEKITLIQNLELMHINFLKI</sequence>
<proteinExistence type="predicted"/>
<accession>A0AAQ3KBY9</accession>
<dbReference type="Proteomes" id="UP001327560">
    <property type="component" value="Chromosome 4"/>
</dbReference>
<evidence type="ECO:0000313" key="2">
    <source>
        <dbReference type="Proteomes" id="UP001327560"/>
    </source>
</evidence>
<name>A0AAQ3KBY9_9LILI</name>
<dbReference type="EMBL" id="CP136893">
    <property type="protein sequence ID" value="WOL05859.1"/>
    <property type="molecule type" value="Genomic_DNA"/>
</dbReference>
<evidence type="ECO:0000313" key="1">
    <source>
        <dbReference type="EMBL" id="WOL05859.1"/>
    </source>
</evidence>